<dbReference type="AlphaFoldDB" id="A0A2V4AKY5"/>
<keyword evidence="2" id="KW-1185">Reference proteome</keyword>
<dbReference type="EMBL" id="MASW01000006">
    <property type="protein sequence ID" value="PXY20872.1"/>
    <property type="molecule type" value="Genomic_DNA"/>
</dbReference>
<protein>
    <submittedName>
        <fullName evidence="1">Uncharacterized protein</fullName>
    </submittedName>
</protein>
<dbReference type="OrthoDB" id="5193571at2"/>
<accession>A0A2V4AKY5</accession>
<sequence>MPIYAGQIIRAADLVPTEWQPVAFQNGWRNYGNGWSDVQFRYLPLTDQVEIKGTMISGTEADNTVVFTLPEGYRPSSNCSFPIGHVSTPTDSVAQVRFYSDGTVRIYGLAAINIAAMVLEGIQFYRG</sequence>
<organism evidence="1 2">
    <name type="scientific">Prauserella muralis</name>
    <dbReference type="NCBI Taxonomy" id="588067"/>
    <lineage>
        <taxon>Bacteria</taxon>
        <taxon>Bacillati</taxon>
        <taxon>Actinomycetota</taxon>
        <taxon>Actinomycetes</taxon>
        <taxon>Pseudonocardiales</taxon>
        <taxon>Pseudonocardiaceae</taxon>
        <taxon>Prauserella</taxon>
    </lineage>
</organism>
<dbReference type="Proteomes" id="UP000249915">
    <property type="component" value="Unassembled WGS sequence"/>
</dbReference>
<proteinExistence type="predicted"/>
<gene>
    <name evidence="1" type="ORF">BAY60_25550</name>
</gene>
<comment type="caution">
    <text evidence="1">The sequence shown here is derived from an EMBL/GenBank/DDBJ whole genome shotgun (WGS) entry which is preliminary data.</text>
</comment>
<reference evidence="1 2" key="1">
    <citation type="submission" date="2016-07" db="EMBL/GenBank/DDBJ databases">
        <title>Draft genome sequence of Prauserella muralis DSM 45305, isolated from a mould-covered wall in an indoor environment.</title>
        <authorList>
            <person name="Ruckert C."/>
            <person name="Albersmeier A."/>
            <person name="Jiang C.-L."/>
            <person name="Jiang Y."/>
            <person name="Kalinowski J."/>
            <person name="Schneider O."/>
            <person name="Winkler A."/>
            <person name="Zotchev S.B."/>
        </authorList>
    </citation>
    <scope>NUCLEOTIDE SEQUENCE [LARGE SCALE GENOMIC DNA]</scope>
    <source>
        <strain evidence="1 2">DSM 45305</strain>
    </source>
</reference>
<evidence type="ECO:0000313" key="1">
    <source>
        <dbReference type="EMBL" id="PXY20872.1"/>
    </source>
</evidence>
<evidence type="ECO:0000313" key="2">
    <source>
        <dbReference type="Proteomes" id="UP000249915"/>
    </source>
</evidence>
<dbReference type="RefSeq" id="WP_112284009.1">
    <property type="nucleotide sequence ID" value="NZ_MASW01000006.1"/>
</dbReference>
<name>A0A2V4AKY5_9PSEU</name>